<evidence type="ECO:0000313" key="2">
    <source>
        <dbReference type="EMBL" id="QRE03222.1"/>
    </source>
</evidence>
<protein>
    <submittedName>
        <fullName evidence="2">GNAT family N-acetyltransferase</fullName>
    </submittedName>
</protein>
<accession>A0A7U2NES5</accession>
<dbReference type="EMBL" id="CP059075">
    <property type="protein sequence ID" value="QRE03222.1"/>
    <property type="molecule type" value="Genomic_DNA"/>
</dbReference>
<dbReference type="Proteomes" id="UP000596329">
    <property type="component" value="Chromosome"/>
</dbReference>
<proteinExistence type="predicted"/>
<dbReference type="AlphaFoldDB" id="A0A7U2NES5"/>
<evidence type="ECO:0000313" key="3">
    <source>
        <dbReference type="Proteomes" id="UP000596329"/>
    </source>
</evidence>
<organism evidence="2 3">
    <name type="scientific">Flavobacterium psychrophilum</name>
    <dbReference type="NCBI Taxonomy" id="96345"/>
    <lineage>
        <taxon>Bacteria</taxon>
        <taxon>Pseudomonadati</taxon>
        <taxon>Bacteroidota</taxon>
        <taxon>Flavobacteriia</taxon>
        <taxon>Flavobacteriales</taxon>
        <taxon>Flavobacteriaceae</taxon>
        <taxon>Flavobacterium</taxon>
    </lineage>
</organism>
<keyword evidence="2" id="KW-0808">Transferase</keyword>
<dbReference type="InterPro" id="IPR016181">
    <property type="entry name" value="Acyl_CoA_acyltransferase"/>
</dbReference>
<dbReference type="GO" id="GO:0016747">
    <property type="term" value="F:acyltransferase activity, transferring groups other than amino-acyl groups"/>
    <property type="evidence" value="ECO:0007669"/>
    <property type="project" value="InterPro"/>
</dbReference>
<sequence length="207" mass="24191">MNNTILMTFNFDFSTNYILENNTVRLEPLQESHFANLFTESLQNPEIWKYSSLPTIGAENFRKYIQLALNNREKLTEYAFVVLDKRTNEYAGSTRFYDMQLSNKTLQLGYTWYGKQFQGTGLNKHCKYLLLEFAFEKMNVERVEFRADNANETSKAAMKSIGCKVDGILRSNMTKLDGGRRDSIILSILRSEWFDGVKENIRKKLLR</sequence>
<dbReference type="Pfam" id="PF13302">
    <property type="entry name" value="Acetyltransf_3"/>
    <property type="match status" value="1"/>
</dbReference>
<name>A0A7U2NES5_FLAPS</name>
<dbReference type="PANTHER" id="PTHR43610:SF1">
    <property type="entry name" value="N-ACETYLTRANSFERASE DOMAIN-CONTAINING PROTEIN"/>
    <property type="match status" value="1"/>
</dbReference>
<dbReference type="InterPro" id="IPR000182">
    <property type="entry name" value="GNAT_dom"/>
</dbReference>
<dbReference type="SUPFAM" id="SSF55729">
    <property type="entry name" value="Acyl-CoA N-acyltransferases (Nat)"/>
    <property type="match status" value="1"/>
</dbReference>
<evidence type="ECO:0000259" key="1">
    <source>
        <dbReference type="Pfam" id="PF13302"/>
    </source>
</evidence>
<dbReference type="PANTHER" id="PTHR43610">
    <property type="entry name" value="BLL6696 PROTEIN"/>
    <property type="match status" value="1"/>
</dbReference>
<feature type="domain" description="N-acetyltransferase" evidence="1">
    <location>
        <begin position="24"/>
        <end position="164"/>
    </location>
</feature>
<reference evidence="2 3" key="1">
    <citation type="submission" date="2020-07" db="EMBL/GenBank/DDBJ databases">
        <title>Genomic characterization of Flavobacterium psychrophilum strains.</title>
        <authorList>
            <person name="Castillo D."/>
            <person name="Jorgensen J."/>
            <person name="Middelboe M."/>
        </authorList>
    </citation>
    <scope>NUCLEOTIDE SEQUENCE [LARGE SCALE GENOMIC DNA]</scope>
    <source>
        <strain evidence="2 3">FPS-R7</strain>
    </source>
</reference>
<dbReference type="Gene3D" id="3.40.630.30">
    <property type="match status" value="1"/>
</dbReference>
<gene>
    <name evidence="2" type="ORF">H0H26_09975</name>
</gene>
<dbReference type="RefSeq" id="WP_081249511.1">
    <property type="nucleotide sequence ID" value="NZ_CP059075.1"/>
</dbReference>